<dbReference type="RefSeq" id="WP_344236586.1">
    <property type="nucleotide sequence ID" value="NZ_BAAAHH010000002.1"/>
</dbReference>
<reference evidence="3" key="1">
    <citation type="journal article" date="2019" name="Int. J. Syst. Evol. Microbiol.">
        <title>The Global Catalogue of Microorganisms (GCM) 10K type strain sequencing project: providing services to taxonomists for standard genome sequencing and annotation.</title>
        <authorList>
            <consortium name="The Broad Institute Genomics Platform"/>
            <consortium name="The Broad Institute Genome Sequencing Center for Infectious Disease"/>
            <person name="Wu L."/>
            <person name="Ma J."/>
        </authorList>
    </citation>
    <scope>NUCLEOTIDE SEQUENCE [LARGE SCALE GENOMIC DNA]</scope>
    <source>
        <strain evidence="3">JCM 10696</strain>
    </source>
</reference>
<sequence length="193" mass="21370">MTRIAIIIGSTRPGRRGGQVAAWVREAAGRHRPATDFDVLDLHDHALPHLDESTPAIFGSYEREHTLRWAEAIGSYDGFVFVVPEYNHSFPAPLKNAIDFLYAEWNDKAAGFVTYGINDGVRAAEHLRQVLAELKVATVRTQVALSIHHDFTITDPLEPGTLTPGPHQEPTLTTMLDEVVAWSEALRSVRVPA</sequence>
<dbReference type="Gene3D" id="3.40.50.360">
    <property type="match status" value="1"/>
</dbReference>
<evidence type="ECO:0000313" key="3">
    <source>
        <dbReference type="Proteomes" id="UP001500665"/>
    </source>
</evidence>
<proteinExistence type="predicted"/>
<dbReference type="SUPFAM" id="SSF52218">
    <property type="entry name" value="Flavoproteins"/>
    <property type="match status" value="1"/>
</dbReference>
<evidence type="ECO:0000259" key="1">
    <source>
        <dbReference type="Pfam" id="PF03358"/>
    </source>
</evidence>
<dbReference type="Pfam" id="PF03358">
    <property type="entry name" value="FMN_red"/>
    <property type="match status" value="1"/>
</dbReference>
<organism evidence="2 3">
    <name type="scientific">Actinocorallia libanotica</name>
    <dbReference type="NCBI Taxonomy" id="46162"/>
    <lineage>
        <taxon>Bacteria</taxon>
        <taxon>Bacillati</taxon>
        <taxon>Actinomycetota</taxon>
        <taxon>Actinomycetes</taxon>
        <taxon>Streptosporangiales</taxon>
        <taxon>Thermomonosporaceae</taxon>
        <taxon>Actinocorallia</taxon>
    </lineage>
</organism>
<gene>
    <name evidence="2" type="ORF">GCM10009550_06920</name>
</gene>
<evidence type="ECO:0000313" key="2">
    <source>
        <dbReference type="EMBL" id="GAA0938843.1"/>
    </source>
</evidence>
<comment type="caution">
    <text evidence="2">The sequence shown here is derived from an EMBL/GenBank/DDBJ whole genome shotgun (WGS) entry which is preliminary data.</text>
</comment>
<keyword evidence="3" id="KW-1185">Reference proteome</keyword>
<dbReference type="InterPro" id="IPR005025">
    <property type="entry name" value="FMN_Rdtase-like_dom"/>
</dbReference>
<feature type="domain" description="NADPH-dependent FMN reductase-like" evidence="1">
    <location>
        <begin position="2"/>
        <end position="149"/>
    </location>
</feature>
<protein>
    <submittedName>
        <fullName evidence="2">NAD(P)H-dependent oxidoreductase</fullName>
    </submittedName>
</protein>
<accession>A0ABP4AMS7</accession>
<dbReference type="InterPro" id="IPR029039">
    <property type="entry name" value="Flavoprotein-like_sf"/>
</dbReference>
<dbReference type="EMBL" id="BAAAHH010000002">
    <property type="protein sequence ID" value="GAA0938843.1"/>
    <property type="molecule type" value="Genomic_DNA"/>
</dbReference>
<name>A0ABP4AMS7_9ACTN</name>
<dbReference type="PANTHER" id="PTHR30543:SF21">
    <property type="entry name" value="NAD(P)H-DEPENDENT FMN REDUCTASE LOT6"/>
    <property type="match status" value="1"/>
</dbReference>
<dbReference type="PANTHER" id="PTHR30543">
    <property type="entry name" value="CHROMATE REDUCTASE"/>
    <property type="match status" value="1"/>
</dbReference>
<dbReference type="Proteomes" id="UP001500665">
    <property type="component" value="Unassembled WGS sequence"/>
</dbReference>
<dbReference type="InterPro" id="IPR050712">
    <property type="entry name" value="NAD(P)H-dep_reductase"/>
</dbReference>